<proteinExistence type="predicted"/>
<comment type="caution">
    <text evidence="1">The sequence shown here is derived from an EMBL/GenBank/DDBJ whole genome shotgun (WGS) entry which is preliminary data.</text>
</comment>
<protein>
    <submittedName>
        <fullName evidence="1">25627_t:CDS:1</fullName>
    </submittedName>
</protein>
<accession>A0ACA9SGC1</accession>
<dbReference type="EMBL" id="CAJVQC010121114">
    <property type="protein sequence ID" value="CAG8838623.1"/>
    <property type="molecule type" value="Genomic_DNA"/>
</dbReference>
<feature type="non-terminal residue" evidence="1">
    <location>
        <position position="1"/>
    </location>
</feature>
<reference evidence="1" key="1">
    <citation type="submission" date="2021-06" db="EMBL/GenBank/DDBJ databases">
        <authorList>
            <person name="Kallberg Y."/>
            <person name="Tangrot J."/>
            <person name="Rosling A."/>
        </authorList>
    </citation>
    <scope>NUCLEOTIDE SEQUENCE</scope>
    <source>
        <strain evidence="1">MA461A</strain>
    </source>
</reference>
<evidence type="ECO:0000313" key="1">
    <source>
        <dbReference type="EMBL" id="CAG8838623.1"/>
    </source>
</evidence>
<dbReference type="Proteomes" id="UP000789920">
    <property type="component" value="Unassembled WGS sequence"/>
</dbReference>
<organism evidence="1 2">
    <name type="scientific">Racocetra persica</name>
    <dbReference type="NCBI Taxonomy" id="160502"/>
    <lineage>
        <taxon>Eukaryota</taxon>
        <taxon>Fungi</taxon>
        <taxon>Fungi incertae sedis</taxon>
        <taxon>Mucoromycota</taxon>
        <taxon>Glomeromycotina</taxon>
        <taxon>Glomeromycetes</taxon>
        <taxon>Diversisporales</taxon>
        <taxon>Gigasporaceae</taxon>
        <taxon>Racocetra</taxon>
    </lineage>
</organism>
<keyword evidence="2" id="KW-1185">Reference proteome</keyword>
<name>A0ACA9SGC1_9GLOM</name>
<evidence type="ECO:0000313" key="2">
    <source>
        <dbReference type="Proteomes" id="UP000789920"/>
    </source>
</evidence>
<feature type="non-terminal residue" evidence="1">
    <location>
        <position position="78"/>
    </location>
</feature>
<gene>
    <name evidence="1" type="ORF">RPERSI_LOCUS30744</name>
</gene>
<sequence length="78" mass="8224">LRLVNLRLVDLGLEGTGLDGAGLDGVGLDGAGLGGVGLLEFDISCIKASPFFCLRESWLLIISVLHNISDEILWLTGD</sequence>